<dbReference type="PROSITE" id="PS51318">
    <property type="entry name" value="TAT"/>
    <property type="match status" value="1"/>
</dbReference>
<dbReference type="AlphaFoldDB" id="A0A561WQ91"/>
<evidence type="ECO:0000313" key="3">
    <source>
        <dbReference type="Proteomes" id="UP000320239"/>
    </source>
</evidence>
<dbReference type="OrthoDB" id="4760555at2"/>
<sequence length="369" mass="40157">MTKTLDDLRDTLGRYAAQAPADAGLLPGVRTRAVRLRRRRTLIRTVALTAAIAVAAGVAPRLAPADGTPSASARAWYRTPGQTSITLRDNSPFMLLERTSTPRAQWAMVRNILDVRGSGPGAPGRNEGAEVLVFDPGAFDADELTKGTPVPIGDQRGWYVPSLHAGVKDSGFDGAAVGWHDRSGAWVLVMGRSRDDLVEVARDVRIVDGMDAVSPVTLGWVPPGLRIYRAGVDTSLPVRLSASFGLGYPGDREPDLTIDRITGNPLPLQLDVTRLDRREWSNYEHELAGQAPKRINGADTWYLPRPNQVFTRRGSERDGADMVVRAGECMALLHVRDRAQITRADLERILANARFASCTDATGWRPLLG</sequence>
<evidence type="ECO:0000313" key="2">
    <source>
        <dbReference type="EMBL" id="TWG26017.1"/>
    </source>
</evidence>
<keyword evidence="3" id="KW-1185">Reference proteome</keyword>
<proteinExistence type="predicted"/>
<name>A0A561WQ91_ACTTI</name>
<keyword evidence="1" id="KW-1133">Transmembrane helix</keyword>
<dbReference type="Proteomes" id="UP000320239">
    <property type="component" value="Unassembled WGS sequence"/>
</dbReference>
<reference evidence="2 3" key="1">
    <citation type="submission" date="2019-06" db="EMBL/GenBank/DDBJ databases">
        <title>Sequencing the genomes of 1000 actinobacteria strains.</title>
        <authorList>
            <person name="Klenk H.-P."/>
        </authorList>
    </citation>
    <scope>NUCLEOTIDE SEQUENCE [LARGE SCALE GENOMIC DNA]</scope>
    <source>
        <strain evidence="2 3">DSM 43866</strain>
    </source>
</reference>
<keyword evidence="1" id="KW-0812">Transmembrane</keyword>
<dbReference type="EMBL" id="VIWY01000001">
    <property type="protein sequence ID" value="TWG26017.1"/>
    <property type="molecule type" value="Genomic_DNA"/>
</dbReference>
<accession>A0A561WQ91</accession>
<feature type="transmembrane region" description="Helical" evidence="1">
    <location>
        <begin position="42"/>
        <end position="63"/>
    </location>
</feature>
<organism evidence="2 3">
    <name type="scientific">Actinoplanes teichomyceticus</name>
    <dbReference type="NCBI Taxonomy" id="1867"/>
    <lineage>
        <taxon>Bacteria</taxon>
        <taxon>Bacillati</taxon>
        <taxon>Actinomycetota</taxon>
        <taxon>Actinomycetes</taxon>
        <taxon>Micromonosporales</taxon>
        <taxon>Micromonosporaceae</taxon>
        <taxon>Actinoplanes</taxon>
    </lineage>
</organism>
<dbReference type="InterPro" id="IPR006311">
    <property type="entry name" value="TAT_signal"/>
</dbReference>
<gene>
    <name evidence="2" type="ORF">FHX34_101991</name>
</gene>
<keyword evidence="1" id="KW-0472">Membrane</keyword>
<evidence type="ECO:0000256" key="1">
    <source>
        <dbReference type="SAM" id="Phobius"/>
    </source>
</evidence>
<protein>
    <submittedName>
        <fullName evidence="2">Uncharacterized protein</fullName>
    </submittedName>
</protein>
<dbReference type="RefSeq" id="WP_122981447.1">
    <property type="nucleotide sequence ID" value="NZ_BOMX01000019.1"/>
</dbReference>
<comment type="caution">
    <text evidence="2">The sequence shown here is derived from an EMBL/GenBank/DDBJ whole genome shotgun (WGS) entry which is preliminary data.</text>
</comment>